<reference evidence="4 5" key="1">
    <citation type="submission" date="2019-07" db="EMBL/GenBank/DDBJ databases">
        <title>Whole genome shotgun sequence of Cyclobacterium qasimii NBRC 106168.</title>
        <authorList>
            <person name="Hosoyama A."/>
            <person name="Uohara A."/>
            <person name="Ohji S."/>
            <person name="Ichikawa N."/>
        </authorList>
    </citation>
    <scope>NUCLEOTIDE SEQUENCE [LARGE SCALE GENOMIC DNA]</scope>
    <source>
        <strain evidence="4 5">NBRC 106168</strain>
    </source>
</reference>
<keyword evidence="2" id="KW-0012">Acyltransferase</keyword>
<dbReference type="Proteomes" id="UP000321301">
    <property type="component" value="Unassembled WGS sequence"/>
</dbReference>
<sequence>MIKFLPFDTSLFGYRVGKLQLGRCLPDLDSVHSQAEDFDLIYVMGKPGLVKLGGWSPISTRVDLVKNIIKSDLVKVSDFHEEVEISEMVISGNLSTSDKKELRELVFTSGQWSRFKQDLLLENQEYEKLYSNWWDTIKTEKHKVVVARISGKLVGFITFKLLRGRGHVDLFAVKGSEQGRGIGRQLMREVFVNLNACGFNLLGLSTQKANERAMDFYKKIGFHPIKETLIAHWRPGLKPQKVH</sequence>
<dbReference type="PROSITE" id="PS51186">
    <property type="entry name" value="GNAT"/>
    <property type="match status" value="1"/>
</dbReference>
<dbReference type="PANTHER" id="PTHR43800:SF1">
    <property type="entry name" value="PEPTIDYL-LYSINE N-ACETYLTRANSFERASE YJAB"/>
    <property type="match status" value="1"/>
</dbReference>
<evidence type="ECO:0000256" key="1">
    <source>
        <dbReference type="ARBA" id="ARBA00022679"/>
    </source>
</evidence>
<evidence type="ECO:0000259" key="3">
    <source>
        <dbReference type="PROSITE" id="PS51186"/>
    </source>
</evidence>
<dbReference type="InterPro" id="IPR000182">
    <property type="entry name" value="GNAT_dom"/>
</dbReference>
<dbReference type="AlphaFoldDB" id="A0A512C5M7"/>
<gene>
    <name evidence="4" type="ORF">CQA01_00570</name>
</gene>
<dbReference type="Gene3D" id="3.40.630.30">
    <property type="match status" value="1"/>
</dbReference>
<dbReference type="PANTHER" id="PTHR43800">
    <property type="entry name" value="PEPTIDYL-LYSINE N-ACETYLTRANSFERASE YJAB"/>
    <property type="match status" value="1"/>
</dbReference>
<dbReference type="CDD" id="cd04301">
    <property type="entry name" value="NAT_SF"/>
    <property type="match status" value="1"/>
</dbReference>
<name>A0A512C5M7_9BACT</name>
<keyword evidence="1" id="KW-0808">Transferase</keyword>
<dbReference type="Pfam" id="PF00583">
    <property type="entry name" value="Acetyltransf_1"/>
    <property type="match status" value="1"/>
</dbReference>
<dbReference type="SUPFAM" id="SSF55729">
    <property type="entry name" value="Acyl-CoA N-acyltransferases (Nat)"/>
    <property type="match status" value="1"/>
</dbReference>
<dbReference type="EMBL" id="BJYV01000001">
    <property type="protein sequence ID" value="GEO19523.1"/>
    <property type="molecule type" value="Genomic_DNA"/>
</dbReference>
<feature type="domain" description="N-acetyltransferase" evidence="3">
    <location>
        <begin position="83"/>
        <end position="243"/>
    </location>
</feature>
<organism evidence="4 5">
    <name type="scientific">Cyclobacterium qasimii</name>
    <dbReference type="NCBI Taxonomy" id="1350429"/>
    <lineage>
        <taxon>Bacteria</taxon>
        <taxon>Pseudomonadati</taxon>
        <taxon>Bacteroidota</taxon>
        <taxon>Cytophagia</taxon>
        <taxon>Cytophagales</taxon>
        <taxon>Cyclobacteriaceae</taxon>
        <taxon>Cyclobacterium</taxon>
    </lineage>
</organism>
<comment type="caution">
    <text evidence="4">The sequence shown here is derived from an EMBL/GenBank/DDBJ whole genome shotgun (WGS) entry which is preliminary data.</text>
</comment>
<evidence type="ECO:0000256" key="2">
    <source>
        <dbReference type="ARBA" id="ARBA00023315"/>
    </source>
</evidence>
<keyword evidence="5" id="KW-1185">Reference proteome</keyword>
<evidence type="ECO:0000313" key="4">
    <source>
        <dbReference type="EMBL" id="GEO19523.1"/>
    </source>
</evidence>
<dbReference type="InterPro" id="IPR016181">
    <property type="entry name" value="Acyl_CoA_acyltransferase"/>
</dbReference>
<proteinExistence type="predicted"/>
<protein>
    <recommendedName>
        <fullName evidence="3">N-acetyltransferase domain-containing protein</fullName>
    </recommendedName>
</protein>
<dbReference type="GO" id="GO:0016747">
    <property type="term" value="F:acyltransferase activity, transferring groups other than amino-acyl groups"/>
    <property type="evidence" value="ECO:0007669"/>
    <property type="project" value="InterPro"/>
</dbReference>
<accession>A0A512C5M7</accession>
<dbReference type="RefSeq" id="WP_020891609.1">
    <property type="nucleotide sequence ID" value="NZ_BJYV01000001.1"/>
</dbReference>
<evidence type="ECO:0000313" key="5">
    <source>
        <dbReference type="Proteomes" id="UP000321301"/>
    </source>
</evidence>